<keyword evidence="5 14" id="KW-0547">Nucleotide-binding</keyword>
<evidence type="ECO:0000256" key="10">
    <source>
        <dbReference type="ARBA" id="ARBA00049929"/>
    </source>
</evidence>
<comment type="subcellular location">
    <subcellularLocation>
        <location evidence="1">Mitochondrion matrix</location>
    </subcellularLocation>
</comment>
<dbReference type="EC" id="6.1.1.2" evidence="3"/>
<dbReference type="GO" id="GO:0070183">
    <property type="term" value="P:mitochondrial tryptophanyl-tRNA aminoacylation"/>
    <property type="evidence" value="ECO:0007669"/>
    <property type="project" value="TreeGrafter"/>
</dbReference>
<evidence type="ECO:0000256" key="14">
    <source>
        <dbReference type="RuleBase" id="RU363036"/>
    </source>
</evidence>
<evidence type="ECO:0000256" key="11">
    <source>
        <dbReference type="ARBA" id="ARBA00059972"/>
    </source>
</evidence>
<evidence type="ECO:0000256" key="6">
    <source>
        <dbReference type="ARBA" id="ARBA00022840"/>
    </source>
</evidence>
<evidence type="ECO:0000256" key="12">
    <source>
        <dbReference type="ARBA" id="ARBA00069760"/>
    </source>
</evidence>
<keyword evidence="4 14" id="KW-0436">Ligase</keyword>
<dbReference type="PANTHER" id="PTHR43766">
    <property type="entry name" value="TRYPTOPHAN--TRNA LIGASE, MITOCHONDRIAL"/>
    <property type="match status" value="1"/>
</dbReference>
<dbReference type="AlphaFoldDB" id="A0AAD9IWN4"/>
<comment type="similarity">
    <text evidence="2 14">Belongs to the class-I aminoacyl-tRNA synthetase family.</text>
</comment>
<evidence type="ECO:0000313" key="16">
    <source>
        <dbReference type="Proteomes" id="UP001208570"/>
    </source>
</evidence>
<dbReference type="Pfam" id="PF00579">
    <property type="entry name" value="tRNA-synt_1b"/>
    <property type="match status" value="1"/>
</dbReference>
<dbReference type="GO" id="GO:0004830">
    <property type="term" value="F:tryptophan-tRNA ligase activity"/>
    <property type="evidence" value="ECO:0007669"/>
    <property type="project" value="UniProtKB-EC"/>
</dbReference>
<dbReference type="InterPro" id="IPR002305">
    <property type="entry name" value="aa-tRNA-synth_Ic"/>
</dbReference>
<protein>
    <recommendedName>
        <fullName evidence="12">Tryptophan--tRNA ligase, mitochondrial</fullName>
        <ecNumber evidence="3">6.1.1.2</ecNumber>
    </recommendedName>
    <alternativeName>
        <fullName evidence="13">(Mt)TrpRS</fullName>
    </alternativeName>
    <alternativeName>
        <fullName evidence="9">Tryptophanyl-tRNA synthetase</fullName>
    </alternativeName>
</protein>
<dbReference type="Gene3D" id="3.40.50.620">
    <property type="entry name" value="HUPs"/>
    <property type="match status" value="1"/>
</dbReference>
<sequence length="370" mass="41493">MASLVKEAFINSGKSFGSISTISRHLVYSSNRRQYSTASKTHYLRKVFSGIQPTGVPHIGNYYGAIKPWVEMQDSHGNVILSVVDMHAITMPGGEPKKLRQNIQEMFASLIACGIDPEKTILFQQSAVSKHAELGWILGCLTTMPRLQHLPQWKQKSEALSEVPLGVFTYPVLQTADILLYKATDVPVGDDQVKHIELARDLANLFNKKYGETFPKPKPVVGSFNRIKSLRSPTNKMSKSEKDAKSRIDITDSPEVIREKFKKAITDFTSKITYEPTDRPGVSNLISIHAAFANSTPQKIGEENSHLDTLQYKLLVADVVIAGTAKIREKFAEMMRNKEYLEQTIQLGNDKARQIAEETYKEVIHRVGFV</sequence>
<evidence type="ECO:0000256" key="8">
    <source>
        <dbReference type="ARBA" id="ARBA00023146"/>
    </source>
</evidence>
<dbReference type="Gene3D" id="1.10.240.10">
    <property type="entry name" value="Tyrosyl-Transfer RNA Synthetase"/>
    <property type="match status" value="1"/>
</dbReference>
<keyword evidence="6 14" id="KW-0067">ATP-binding</keyword>
<comment type="catalytic activity">
    <reaction evidence="10">
        <text>tRNA(Trp) + L-tryptophan + ATP = L-tryptophyl-tRNA(Trp) + AMP + diphosphate + H(+)</text>
        <dbReference type="Rhea" id="RHEA:24080"/>
        <dbReference type="Rhea" id="RHEA-COMP:9671"/>
        <dbReference type="Rhea" id="RHEA-COMP:9705"/>
        <dbReference type="ChEBI" id="CHEBI:15378"/>
        <dbReference type="ChEBI" id="CHEBI:30616"/>
        <dbReference type="ChEBI" id="CHEBI:33019"/>
        <dbReference type="ChEBI" id="CHEBI:57912"/>
        <dbReference type="ChEBI" id="CHEBI:78442"/>
        <dbReference type="ChEBI" id="CHEBI:78535"/>
        <dbReference type="ChEBI" id="CHEBI:456215"/>
        <dbReference type="EC" id="6.1.1.2"/>
    </reaction>
</comment>
<reference evidence="15" key="1">
    <citation type="journal article" date="2023" name="Mol. Biol. Evol.">
        <title>Third-Generation Sequencing Reveals the Adaptive Role of the Epigenome in Three Deep-Sea Polychaetes.</title>
        <authorList>
            <person name="Perez M."/>
            <person name="Aroh O."/>
            <person name="Sun Y."/>
            <person name="Lan Y."/>
            <person name="Juniper S.K."/>
            <person name="Young C.R."/>
            <person name="Angers B."/>
            <person name="Qian P.Y."/>
        </authorList>
    </citation>
    <scope>NUCLEOTIDE SEQUENCE</scope>
    <source>
        <strain evidence="15">P08H-3</strain>
    </source>
</reference>
<gene>
    <name evidence="15" type="ORF">LSH36_1059g01036</name>
</gene>
<accession>A0AAD9IWN4</accession>
<evidence type="ECO:0000256" key="4">
    <source>
        <dbReference type="ARBA" id="ARBA00022598"/>
    </source>
</evidence>
<dbReference type="NCBIfam" id="TIGR00233">
    <property type="entry name" value="trpS"/>
    <property type="match status" value="1"/>
</dbReference>
<comment type="function">
    <text evidence="11">Catalyzes the attachment of tryptophan to tRNA(Trp) in a two-step reaction: tryptophan is first activated by ATP to form Trp-AMP and then transferred to the acceptor end of tRNA(Trp).</text>
</comment>
<keyword evidence="16" id="KW-1185">Reference proteome</keyword>
<evidence type="ECO:0000256" key="1">
    <source>
        <dbReference type="ARBA" id="ARBA00004305"/>
    </source>
</evidence>
<dbReference type="CDD" id="cd00806">
    <property type="entry name" value="TrpRS_core"/>
    <property type="match status" value="1"/>
</dbReference>
<evidence type="ECO:0000313" key="15">
    <source>
        <dbReference type="EMBL" id="KAK2141660.1"/>
    </source>
</evidence>
<dbReference type="EMBL" id="JAODUP010001059">
    <property type="protein sequence ID" value="KAK2141660.1"/>
    <property type="molecule type" value="Genomic_DNA"/>
</dbReference>
<dbReference type="InterPro" id="IPR050203">
    <property type="entry name" value="Trp-tRNA_synthetase"/>
</dbReference>
<dbReference type="GO" id="GO:0005759">
    <property type="term" value="C:mitochondrial matrix"/>
    <property type="evidence" value="ECO:0007669"/>
    <property type="project" value="UniProtKB-SubCell"/>
</dbReference>
<keyword evidence="8 14" id="KW-0030">Aminoacyl-tRNA synthetase</keyword>
<dbReference type="GO" id="GO:0005524">
    <property type="term" value="F:ATP binding"/>
    <property type="evidence" value="ECO:0007669"/>
    <property type="project" value="UniProtKB-KW"/>
</dbReference>
<organism evidence="15 16">
    <name type="scientific">Paralvinella palmiformis</name>
    <dbReference type="NCBI Taxonomy" id="53620"/>
    <lineage>
        <taxon>Eukaryota</taxon>
        <taxon>Metazoa</taxon>
        <taxon>Spiralia</taxon>
        <taxon>Lophotrochozoa</taxon>
        <taxon>Annelida</taxon>
        <taxon>Polychaeta</taxon>
        <taxon>Sedentaria</taxon>
        <taxon>Canalipalpata</taxon>
        <taxon>Terebellida</taxon>
        <taxon>Terebelliformia</taxon>
        <taxon>Alvinellidae</taxon>
        <taxon>Paralvinella</taxon>
    </lineage>
</organism>
<dbReference type="FunFam" id="3.40.50.620:FF:000082">
    <property type="entry name" value="MSW1p Mitochondrial tryptophanyl-tRNA synthetase"/>
    <property type="match status" value="1"/>
</dbReference>
<keyword evidence="7 14" id="KW-0648">Protein biosynthesis</keyword>
<evidence type="ECO:0000256" key="13">
    <source>
        <dbReference type="ARBA" id="ARBA00080951"/>
    </source>
</evidence>
<dbReference type="SUPFAM" id="SSF52374">
    <property type="entry name" value="Nucleotidylyl transferase"/>
    <property type="match status" value="1"/>
</dbReference>
<evidence type="ECO:0000256" key="2">
    <source>
        <dbReference type="ARBA" id="ARBA00005594"/>
    </source>
</evidence>
<dbReference type="PANTHER" id="PTHR43766:SF1">
    <property type="entry name" value="TRYPTOPHAN--TRNA LIGASE, MITOCHONDRIAL"/>
    <property type="match status" value="1"/>
</dbReference>
<evidence type="ECO:0000256" key="3">
    <source>
        <dbReference type="ARBA" id="ARBA00013161"/>
    </source>
</evidence>
<dbReference type="PROSITE" id="PS00178">
    <property type="entry name" value="AA_TRNA_LIGASE_I"/>
    <property type="match status" value="1"/>
</dbReference>
<dbReference type="FunFam" id="1.10.240.10:FF:000002">
    <property type="entry name" value="Tryptophan--tRNA ligase"/>
    <property type="match status" value="1"/>
</dbReference>
<proteinExistence type="inferred from homology"/>
<dbReference type="InterPro" id="IPR014729">
    <property type="entry name" value="Rossmann-like_a/b/a_fold"/>
</dbReference>
<name>A0AAD9IWN4_9ANNE</name>
<dbReference type="HAMAP" id="MF_00140_B">
    <property type="entry name" value="Trp_tRNA_synth_B"/>
    <property type="match status" value="1"/>
</dbReference>
<dbReference type="InterPro" id="IPR002306">
    <property type="entry name" value="Trp-tRNA-ligase"/>
</dbReference>
<evidence type="ECO:0000256" key="5">
    <source>
        <dbReference type="ARBA" id="ARBA00022741"/>
    </source>
</evidence>
<evidence type="ECO:0000256" key="7">
    <source>
        <dbReference type="ARBA" id="ARBA00022917"/>
    </source>
</evidence>
<dbReference type="InterPro" id="IPR001412">
    <property type="entry name" value="aa-tRNA-synth_I_CS"/>
</dbReference>
<dbReference type="Proteomes" id="UP001208570">
    <property type="component" value="Unassembled WGS sequence"/>
</dbReference>
<comment type="caution">
    <text evidence="15">The sequence shown here is derived from an EMBL/GenBank/DDBJ whole genome shotgun (WGS) entry which is preliminary data.</text>
</comment>
<dbReference type="InterPro" id="IPR024109">
    <property type="entry name" value="Trp-tRNA-ligase_bac-type"/>
</dbReference>
<dbReference type="PRINTS" id="PR01039">
    <property type="entry name" value="TRNASYNTHTRP"/>
</dbReference>
<evidence type="ECO:0000256" key="9">
    <source>
        <dbReference type="ARBA" id="ARBA00030268"/>
    </source>
</evidence>